<reference evidence="1" key="1">
    <citation type="submission" date="2019-03" db="EMBL/GenBank/DDBJ databases">
        <authorList>
            <person name="Hao L."/>
        </authorList>
    </citation>
    <scope>NUCLEOTIDE SEQUENCE</scope>
</reference>
<dbReference type="Gene3D" id="3.40.1080.10">
    <property type="entry name" value="Glutaconate Coenzyme A-transferase"/>
    <property type="match status" value="1"/>
</dbReference>
<proteinExistence type="predicted"/>
<dbReference type="EC" id="2.8.3.6" evidence="1"/>
<dbReference type="InterPro" id="IPR037171">
    <property type="entry name" value="NagB/RpiA_transferase-like"/>
</dbReference>
<dbReference type="AlphaFoldDB" id="A0A485M840"/>
<dbReference type="InterPro" id="IPR004165">
    <property type="entry name" value="CoA_trans_fam_I"/>
</dbReference>
<organism evidence="1">
    <name type="scientific">anaerobic digester metagenome</name>
    <dbReference type="NCBI Taxonomy" id="1263854"/>
    <lineage>
        <taxon>unclassified sequences</taxon>
        <taxon>metagenomes</taxon>
        <taxon>ecological metagenomes</taxon>
    </lineage>
</organism>
<dbReference type="SMART" id="SM00882">
    <property type="entry name" value="CoA_trans"/>
    <property type="match status" value="1"/>
</dbReference>
<evidence type="ECO:0000313" key="1">
    <source>
        <dbReference type="EMBL" id="VFU18738.1"/>
    </source>
</evidence>
<dbReference type="PANTHER" id="PTHR43293:SF3">
    <property type="entry name" value="CHOLESTEROL RING-CLEAVING HYDROLASE IPDB SUBUNIT"/>
    <property type="match status" value="1"/>
</dbReference>
<accession>A0A485M840</accession>
<protein>
    <submittedName>
        <fullName evidence="1">3-oxoadipate CoA-transferase subunit B (Acyl CoA:acetate/3-ketoacid CoA transferase, beta subunit)</fullName>
        <ecNumber evidence="1">2.8.3.6</ecNumber>
    </submittedName>
</protein>
<sequence>MPGDIKKEGQDMENNAPANPLEILAYILSAQIKDNTIVYVGTGLPMVAGILARKTHAPNITMVYESGGQDPIQGGMPWSVGGPFTWRKSPVIMEMAYSFGQCYNGYVDIAFLGFAQVDMYGNVNTHMIGDDFHKPKARLTGSGGNNDLTSLAENMVLVGLQTPEKFPEKVDFITSVGHLRGGNSRKEAGLLGNGPVAVISQCGVFDFEPETKRMRVKSLHPGMTFEIAQMCTGFELLKPQGEIPLTPMPSPDIIDILRTEVDPGGVFTSLPQA</sequence>
<dbReference type="SUPFAM" id="SSF100950">
    <property type="entry name" value="NagB/RpiA/CoA transferase-like"/>
    <property type="match status" value="1"/>
</dbReference>
<dbReference type="EMBL" id="CAADRM010000157">
    <property type="protein sequence ID" value="VFU18738.1"/>
    <property type="molecule type" value="Genomic_DNA"/>
</dbReference>
<keyword evidence="1" id="KW-0808">Transferase</keyword>
<name>A0A485M840_9ZZZZ</name>
<dbReference type="GO" id="GO:0047569">
    <property type="term" value="F:3-oxoadipate CoA-transferase activity"/>
    <property type="evidence" value="ECO:0007669"/>
    <property type="project" value="UniProtKB-EC"/>
</dbReference>
<dbReference type="PANTHER" id="PTHR43293">
    <property type="entry name" value="ACETATE COA-TRANSFERASE YDIF"/>
    <property type="match status" value="1"/>
</dbReference>
<gene>
    <name evidence="1" type="primary">catJ</name>
    <name evidence="1" type="ORF">SCFA_890054</name>
</gene>
<dbReference type="Pfam" id="PF01144">
    <property type="entry name" value="CoA_trans"/>
    <property type="match status" value="1"/>
</dbReference>